<keyword evidence="2" id="KW-0808">Transferase</keyword>
<evidence type="ECO:0000259" key="4">
    <source>
        <dbReference type="Pfam" id="PF00294"/>
    </source>
</evidence>
<feature type="domain" description="Carbohydrate kinase PfkB" evidence="4">
    <location>
        <begin position="24"/>
        <end position="316"/>
    </location>
</feature>
<reference evidence="6" key="1">
    <citation type="journal article" date="2019" name="Int. J. Syst. Evol. Microbiol.">
        <title>The Global Catalogue of Microorganisms (GCM) 10K type strain sequencing project: providing services to taxonomists for standard genome sequencing and annotation.</title>
        <authorList>
            <consortium name="The Broad Institute Genomics Platform"/>
            <consortium name="The Broad Institute Genome Sequencing Center for Infectious Disease"/>
            <person name="Wu L."/>
            <person name="Ma J."/>
        </authorList>
    </citation>
    <scope>NUCLEOTIDE SEQUENCE [LARGE SCALE GENOMIC DNA]</scope>
    <source>
        <strain evidence="6">JCM 16014</strain>
    </source>
</reference>
<dbReference type="InterPro" id="IPR029056">
    <property type="entry name" value="Ribokinase-like"/>
</dbReference>
<dbReference type="CDD" id="cd01166">
    <property type="entry name" value="KdgK"/>
    <property type="match status" value="1"/>
</dbReference>
<evidence type="ECO:0000256" key="3">
    <source>
        <dbReference type="ARBA" id="ARBA00022777"/>
    </source>
</evidence>
<dbReference type="InterPro" id="IPR052700">
    <property type="entry name" value="Carb_kinase_PfkB-like"/>
</dbReference>
<dbReference type="Gene3D" id="3.40.1190.20">
    <property type="match status" value="1"/>
</dbReference>
<evidence type="ECO:0000256" key="1">
    <source>
        <dbReference type="ARBA" id="ARBA00010688"/>
    </source>
</evidence>
<dbReference type="Pfam" id="PF00294">
    <property type="entry name" value="PfkB"/>
    <property type="match status" value="1"/>
</dbReference>
<keyword evidence="3 5" id="KW-0418">Kinase</keyword>
<dbReference type="GO" id="GO:0016301">
    <property type="term" value="F:kinase activity"/>
    <property type="evidence" value="ECO:0007669"/>
    <property type="project" value="UniProtKB-KW"/>
</dbReference>
<dbReference type="PROSITE" id="PS00583">
    <property type="entry name" value="PFKB_KINASES_1"/>
    <property type="match status" value="1"/>
</dbReference>
<keyword evidence="6" id="KW-1185">Reference proteome</keyword>
<dbReference type="PANTHER" id="PTHR43320">
    <property type="entry name" value="SUGAR KINASE"/>
    <property type="match status" value="1"/>
</dbReference>
<sequence>MAAVEPDGRWAPPPAGPPGTAAPIVVVGDLMVDVLAQLGGPLVAASDSPGRISMRGGGSAANTACWLAATGHEALFVGCVGDDLPGREAAEALRATGVRALLKVDASRPTGTVVVLVDPAGERTMVPDPGANCALTPVDLPRAEFQPGRHLHLSGYTVLNPDTRAAGIAALDLARRHGMTTSVDVASAGPLAAVGPDRFLDWIGNPYMLIANRDEAAVLTGIDDDPVAATRALTELCDQVVVKLGADGVVRHDALFDRTIRVAAEPLGPGELVDTTGAGDAFAAGYLAAWMRDADPEEALAAGCRLAARVIRKVGGRP</sequence>
<evidence type="ECO:0000256" key="2">
    <source>
        <dbReference type="ARBA" id="ARBA00022679"/>
    </source>
</evidence>
<dbReference type="EMBL" id="BAAAQN010000014">
    <property type="protein sequence ID" value="GAA2028407.1"/>
    <property type="molecule type" value="Genomic_DNA"/>
</dbReference>
<dbReference type="InterPro" id="IPR011611">
    <property type="entry name" value="PfkB_dom"/>
</dbReference>
<comment type="caution">
    <text evidence="5">The sequence shown here is derived from an EMBL/GenBank/DDBJ whole genome shotgun (WGS) entry which is preliminary data.</text>
</comment>
<accession>A0ABP5FNW1</accession>
<dbReference type="Proteomes" id="UP001500751">
    <property type="component" value="Unassembled WGS sequence"/>
</dbReference>
<evidence type="ECO:0000313" key="5">
    <source>
        <dbReference type="EMBL" id="GAA2028407.1"/>
    </source>
</evidence>
<protein>
    <submittedName>
        <fullName evidence="5">PfkB family carbohydrate kinase</fullName>
    </submittedName>
</protein>
<evidence type="ECO:0000313" key="6">
    <source>
        <dbReference type="Proteomes" id="UP001500751"/>
    </source>
</evidence>
<organism evidence="5 6">
    <name type="scientific">Catenulispora yoronensis</name>
    <dbReference type="NCBI Taxonomy" id="450799"/>
    <lineage>
        <taxon>Bacteria</taxon>
        <taxon>Bacillati</taxon>
        <taxon>Actinomycetota</taxon>
        <taxon>Actinomycetes</taxon>
        <taxon>Catenulisporales</taxon>
        <taxon>Catenulisporaceae</taxon>
        <taxon>Catenulispora</taxon>
    </lineage>
</organism>
<dbReference type="SUPFAM" id="SSF53613">
    <property type="entry name" value="Ribokinase-like"/>
    <property type="match status" value="1"/>
</dbReference>
<dbReference type="PANTHER" id="PTHR43320:SF3">
    <property type="entry name" value="CARBOHYDRATE KINASE PFKB DOMAIN-CONTAINING PROTEIN"/>
    <property type="match status" value="1"/>
</dbReference>
<comment type="similarity">
    <text evidence="1">Belongs to the carbohydrate kinase PfkB family.</text>
</comment>
<dbReference type="PROSITE" id="PS00584">
    <property type="entry name" value="PFKB_KINASES_2"/>
    <property type="match status" value="1"/>
</dbReference>
<dbReference type="RefSeq" id="WP_344666135.1">
    <property type="nucleotide sequence ID" value="NZ_BAAAQN010000014.1"/>
</dbReference>
<gene>
    <name evidence="5" type="ORF">GCM10009839_29380</name>
</gene>
<dbReference type="InterPro" id="IPR002173">
    <property type="entry name" value="Carboh/pur_kinase_PfkB_CS"/>
</dbReference>
<name>A0ABP5FNW1_9ACTN</name>
<proteinExistence type="inferred from homology"/>